<protein>
    <submittedName>
        <fullName evidence="2">Unplaced genomic scaffold K443scaffold_378, whole genome shotgun sequence</fullName>
    </submittedName>
</protein>
<reference evidence="2 3" key="1">
    <citation type="submission" date="2014-04" db="EMBL/GenBank/DDBJ databases">
        <authorList>
            <consortium name="DOE Joint Genome Institute"/>
            <person name="Kuo A."/>
            <person name="Kohler A."/>
            <person name="Nagy L.G."/>
            <person name="Floudas D."/>
            <person name="Copeland A."/>
            <person name="Barry K.W."/>
            <person name="Cichocki N."/>
            <person name="Veneault-Fourrey C."/>
            <person name="LaButti K."/>
            <person name="Lindquist E.A."/>
            <person name="Lipzen A."/>
            <person name="Lundell T."/>
            <person name="Morin E."/>
            <person name="Murat C."/>
            <person name="Sun H."/>
            <person name="Tunlid A."/>
            <person name="Henrissat B."/>
            <person name="Grigoriev I.V."/>
            <person name="Hibbett D.S."/>
            <person name="Martin F."/>
            <person name="Nordberg H.P."/>
            <person name="Cantor M.N."/>
            <person name="Hua S.X."/>
        </authorList>
    </citation>
    <scope>NUCLEOTIDE SEQUENCE [LARGE SCALE GENOMIC DNA]</scope>
    <source>
        <strain evidence="2 3">LaAM-08-1</strain>
    </source>
</reference>
<dbReference type="Proteomes" id="UP000054477">
    <property type="component" value="Unassembled WGS sequence"/>
</dbReference>
<feature type="region of interest" description="Disordered" evidence="1">
    <location>
        <begin position="19"/>
        <end position="44"/>
    </location>
</feature>
<accession>A0A0C9X7P7</accession>
<dbReference type="AlphaFoldDB" id="A0A0C9X7P7"/>
<evidence type="ECO:0000313" key="3">
    <source>
        <dbReference type="Proteomes" id="UP000054477"/>
    </source>
</evidence>
<organism evidence="2 3">
    <name type="scientific">Laccaria amethystina LaAM-08-1</name>
    <dbReference type="NCBI Taxonomy" id="1095629"/>
    <lineage>
        <taxon>Eukaryota</taxon>
        <taxon>Fungi</taxon>
        <taxon>Dikarya</taxon>
        <taxon>Basidiomycota</taxon>
        <taxon>Agaricomycotina</taxon>
        <taxon>Agaricomycetes</taxon>
        <taxon>Agaricomycetidae</taxon>
        <taxon>Agaricales</taxon>
        <taxon>Agaricineae</taxon>
        <taxon>Hydnangiaceae</taxon>
        <taxon>Laccaria</taxon>
    </lineage>
</organism>
<reference evidence="3" key="2">
    <citation type="submission" date="2015-01" db="EMBL/GenBank/DDBJ databases">
        <title>Evolutionary Origins and Diversification of the Mycorrhizal Mutualists.</title>
        <authorList>
            <consortium name="DOE Joint Genome Institute"/>
            <consortium name="Mycorrhizal Genomics Consortium"/>
            <person name="Kohler A."/>
            <person name="Kuo A."/>
            <person name="Nagy L.G."/>
            <person name="Floudas D."/>
            <person name="Copeland A."/>
            <person name="Barry K.W."/>
            <person name="Cichocki N."/>
            <person name="Veneault-Fourrey C."/>
            <person name="LaButti K."/>
            <person name="Lindquist E.A."/>
            <person name="Lipzen A."/>
            <person name="Lundell T."/>
            <person name="Morin E."/>
            <person name="Murat C."/>
            <person name="Riley R."/>
            <person name="Ohm R."/>
            <person name="Sun H."/>
            <person name="Tunlid A."/>
            <person name="Henrissat B."/>
            <person name="Grigoriev I.V."/>
            <person name="Hibbett D.S."/>
            <person name="Martin F."/>
        </authorList>
    </citation>
    <scope>NUCLEOTIDE SEQUENCE [LARGE SCALE GENOMIC DNA]</scope>
    <source>
        <strain evidence="3">LaAM-08-1</strain>
    </source>
</reference>
<dbReference type="EMBL" id="KN838913">
    <property type="protein sequence ID" value="KIJ92397.1"/>
    <property type="molecule type" value="Genomic_DNA"/>
</dbReference>
<evidence type="ECO:0000256" key="1">
    <source>
        <dbReference type="SAM" id="MobiDB-lite"/>
    </source>
</evidence>
<evidence type="ECO:0000313" key="2">
    <source>
        <dbReference type="EMBL" id="KIJ92397.1"/>
    </source>
</evidence>
<sequence length="72" mass="8062">MGAGQLMWHGELLKASEARATFRPRRSKKNTRSSRSSDSERNPWAVKAVSRQFTAVVVLEGSGHREYTGLVM</sequence>
<feature type="compositionally biased region" description="Basic residues" evidence="1">
    <location>
        <begin position="22"/>
        <end position="32"/>
    </location>
</feature>
<keyword evidence="3" id="KW-1185">Reference proteome</keyword>
<name>A0A0C9X7P7_9AGAR</name>
<gene>
    <name evidence="2" type="ORF">K443DRAFT_436437</name>
</gene>
<dbReference type="HOGENOM" id="CLU_2722615_0_0_1"/>
<proteinExistence type="predicted"/>